<dbReference type="Proteomes" id="UP000194127">
    <property type="component" value="Unassembled WGS sequence"/>
</dbReference>
<evidence type="ECO:0000313" key="1">
    <source>
        <dbReference type="EMBL" id="OSX56926.1"/>
    </source>
</evidence>
<organism evidence="1 2">
    <name type="scientific">Postia placenta MAD-698-R-SB12</name>
    <dbReference type="NCBI Taxonomy" id="670580"/>
    <lineage>
        <taxon>Eukaryota</taxon>
        <taxon>Fungi</taxon>
        <taxon>Dikarya</taxon>
        <taxon>Basidiomycota</taxon>
        <taxon>Agaricomycotina</taxon>
        <taxon>Agaricomycetes</taxon>
        <taxon>Polyporales</taxon>
        <taxon>Adustoporiaceae</taxon>
        <taxon>Rhodonia</taxon>
    </lineage>
</organism>
<reference evidence="1 2" key="1">
    <citation type="submission" date="2017-04" db="EMBL/GenBank/DDBJ databases">
        <title>Genome Sequence of the Model Brown-Rot Fungus Postia placenta SB12.</title>
        <authorList>
            <consortium name="DOE Joint Genome Institute"/>
            <person name="Gaskell J."/>
            <person name="Kersten P."/>
            <person name="Larrondo L.F."/>
            <person name="Canessa P."/>
            <person name="Martinez D."/>
            <person name="Hibbett D."/>
            <person name="Schmoll M."/>
            <person name="Kubicek C.P."/>
            <person name="Martinez A.T."/>
            <person name="Yadav J."/>
            <person name="Master E."/>
            <person name="Magnuson J.K."/>
            <person name="James T."/>
            <person name="Yaver D."/>
            <person name="Berka R."/>
            <person name="Labutti K."/>
            <person name="Lipzen A."/>
            <person name="Aerts A."/>
            <person name="Barry K."/>
            <person name="Henrissat B."/>
            <person name="Blanchette R."/>
            <person name="Grigoriev I."/>
            <person name="Cullen D."/>
        </authorList>
    </citation>
    <scope>NUCLEOTIDE SEQUENCE [LARGE SCALE GENOMIC DNA]</scope>
    <source>
        <strain evidence="1 2">MAD-698-R-SB12</strain>
    </source>
</reference>
<dbReference type="EMBL" id="KZ110610">
    <property type="protein sequence ID" value="OSX56926.1"/>
    <property type="molecule type" value="Genomic_DNA"/>
</dbReference>
<evidence type="ECO:0000313" key="2">
    <source>
        <dbReference type="Proteomes" id="UP000194127"/>
    </source>
</evidence>
<accession>A0A1X6ML09</accession>
<dbReference type="AlphaFoldDB" id="A0A1X6ML09"/>
<gene>
    <name evidence="1" type="ORF">POSPLADRAFT_1041792</name>
</gene>
<proteinExistence type="predicted"/>
<dbReference type="RefSeq" id="XP_024333720.1">
    <property type="nucleotide sequence ID" value="XM_024477976.1"/>
</dbReference>
<keyword evidence="2" id="KW-1185">Reference proteome</keyword>
<protein>
    <submittedName>
        <fullName evidence="1">Uncharacterized protein</fullName>
    </submittedName>
</protein>
<sequence length="83" mass="8953">MRQQAVLCLIVEGQIASRTAQAGASFSFRYLSPPSSIAATSRPLSAPHTRGAAHTGWMVVLQTLYGRHEGYTTRQQYTAQASG</sequence>
<name>A0A1X6ML09_9APHY</name>
<dbReference type="GeneID" id="36322926"/>